<keyword evidence="6" id="KW-0479">Metal-binding</keyword>
<comment type="similarity">
    <text evidence="2">Belongs to the peptidase M17 family.</text>
</comment>
<dbReference type="GO" id="GO:0005737">
    <property type="term" value="C:cytoplasm"/>
    <property type="evidence" value="ECO:0007669"/>
    <property type="project" value="InterPro"/>
</dbReference>
<accession>A0A8C9HZG7</accession>
<evidence type="ECO:0000256" key="4">
    <source>
        <dbReference type="ARBA" id="ARBA00022438"/>
    </source>
</evidence>
<dbReference type="EC" id="3.4.11.1" evidence="3"/>
<dbReference type="Ensembl" id="ENSPTET00000036132.1">
    <property type="protein sequence ID" value="ENSPTEP00000025543.1"/>
    <property type="gene ID" value="ENSPTEG00000025828.1"/>
</dbReference>
<dbReference type="Gene3D" id="3.40.630.10">
    <property type="entry name" value="Zn peptidases"/>
    <property type="match status" value="1"/>
</dbReference>
<keyword evidence="10" id="KW-1185">Reference proteome</keyword>
<dbReference type="PROSITE" id="PS00631">
    <property type="entry name" value="CYTOSOL_AP"/>
    <property type="match status" value="1"/>
</dbReference>
<comment type="catalytic activity">
    <reaction evidence="1">
        <text>Release of an N-terminal amino acid, Xaa-|-Yaa-, in which Xaa is preferably Leu, but may be other amino acids including Pro although not Arg or Lys, and Yaa may be Pro. Amino acid amides and methyl esters are also readily hydrolyzed, but rates on arylamides are exceedingly low.</text>
        <dbReference type="EC" id="3.4.11.1"/>
    </reaction>
</comment>
<dbReference type="InterPro" id="IPR011356">
    <property type="entry name" value="Leucine_aapep/pepB"/>
</dbReference>
<protein>
    <recommendedName>
        <fullName evidence="3">leucyl aminopeptidase</fullName>
        <ecNumber evidence="3">3.4.11.1</ecNumber>
    </recommendedName>
</protein>
<dbReference type="GO" id="GO:0070006">
    <property type="term" value="F:metalloaminopeptidase activity"/>
    <property type="evidence" value="ECO:0007669"/>
    <property type="project" value="InterPro"/>
</dbReference>
<dbReference type="Pfam" id="PF00883">
    <property type="entry name" value="Peptidase_M17"/>
    <property type="match status" value="1"/>
</dbReference>
<evidence type="ECO:0000256" key="1">
    <source>
        <dbReference type="ARBA" id="ARBA00000135"/>
    </source>
</evidence>
<dbReference type="Proteomes" id="UP000694416">
    <property type="component" value="Unplaced"/>
</dbReference>
<organism evidence="9 10">
    <name type="scientific">Piliocolobus tephrosceles</name>
    <name type="common">Ugandan red Colobus</name>
    <dbReference type="NCBI Taxonomy" id="591936"/>
    <lineage>
        <taxon>Eukaryota</taxon>
        <taxon>Metazoa</taxon>
        <taxon>Chordata</taxon>
        <taxon>Craniata</taxon>
        <taxon>Vertebrata</taxon>
        <taxon>Euteleostomi</taxon>
        <taxon>Mammalia</taxon>
        <taxon>Eutheria</taxon>
        <taxon>Euarchontoglires</taxon>
        <taxon>Primates</taxon>
        <taxon>Haplorrhini</taxon>
        <taxon>Catarrhini</taxon>
        <taxon>Cercopithecidae</taxon>
        <taxon>Colobinae</taxon>
        <taxon>Piliocolobus</taxon>
    </lineage>
</organism>
<dbReference type="HAMAP" id="MF_00181">
    <property type="entry name" value="Cytosol_peptidase_M17"/>
    <property type="match status" value="1"/>
</dbReference>
<name>A0A8C9HZG7_9PRIM</name>
<dbReference type="GO" id="GO:0006508">
    <property type="term" value="P:proteolysis"/>
    <property type="evidence" value="ECO:0007669"/>
    <property type="project" value="UniProtKB-KW"/>
</dbReference>
<dbReference type="InterPro" id="IPR000819">
    <property type="entry name" value="Peptidase_M17_C"/>
</dbReference>
<evidence type="ECO:0000256" key="2">
    <source>
        <dbReference type="ARBA" id="ARBA00009528"/>
    </source>
</evidence>
<dbReference type="InterPro" id="IPR023042">
    <property type="entry name" value="Peptidase_M17_leu_NH2_pept"/>
</dbReference>
<feature type="domain" description="Cytosol aminopeptidase" evidence="8">
    <location>
        <begin position="474"/>
        <end position="481"/>
    </location>
</feature>
<reference evidence="9" key="2">
    <citation type="submission" date="2025-09" db="UniProtKB">
        <authorList>
            <consortium name="Ensembl"/>
        </authorList>
    </citation>
    <scope>IDENTIFICATION</scope>
</reference>
<evidence type="ECO:0000313" key="9">
    <source>
        <dbReference type="Ensembl" id="ENSPTEP00000025543.1"/>
    </source>
</evidence>
<reference evidence="9" key="1">
    <citation type="submission" date="2025-08" db="UniProtKB">
        <authorList>
            <consortium name="Ensembl"/>
        </authorList>
    </citation>
    <scope>IDENTIFICATION</scope>
</reference>
<dbReference type="PANTHER" id="PTHR11963:SF23">
    <property type="entry name" value="CYTOSOL AMINOPEPTIDASE"/>
    <property type="match status" value="1"/>
</dbReference>
<dbReference type="Gene3D" id="3.40.220.10">
    <property type="entry name" value="Leucine Aminopeptidase, subunit E, domain 1"/>
    <property type="match status" value="1"/>
</dbReference>
<dbReference type="GO" id="GO:0030145">
    <property type="term" value="F:manganese ion binding"/>
    <property type="evidence" value="ECO:0007669"/>
    <property type="project" value="InterPro"/>
</dbReference>
<keyword evidence="4" id="KW-0031">Aminopeptidase</keyword>
<dbReference type="FunFam" id="3.40.630.10:FF:000033">
    <property type="entry name" value="M17 leucyl aminopeptidase"/>
    <property type="match status" value="1"/>
</dbReference>
<dbReference type="PRINTS" id="PR00481">
    <property type="entry name" value="LAMNOPPTDASE"/>
</dbReference>
<evidence type="ECO:0000256" key="5">
    <source>
        <dbReference type="ARBA" id="ARBA00022670"/>
    </source>
</evidence>
<evidence type="ECO:0000256" key="3">
    <source>
        <dbReference type="ARBA" id="ARBA00012565"/>
    </source>
</evidence>
<evidence type="ECO:0000256" key="6">
    <source>
        <dbReference type="ARBA" id="ARBA00022723"/>
    </source>
</evidence>
<proteinExistence type="inferred from homology"/>
<sequence>MPFFSLTPLPTILPYKKKIINIIKKEYCNKSKNIFFPVVHYLSYLKYNNNCKGNKSNNCINSTYNNSKNLLIKNRFFSCNSKESEKDLSSIKMTSTVPQVVSLDPVTLPIVYQTPIDSMKIEINELNNVLVNADEGLLVFLVKPGDHGSNNNSGPNSLITIKTKTNDPCVNEFLTAENIDNFNGKLGNSKLFCIKNSQKKYINIAYIGSICSNELSEFEIRTIVSSLVNLVHENKFNKMSIIFEIDLSANLFRFFLETFFYEYMIDERFKSLDKVMNVHNLKELFINISNGTELGKELEKARTYFFGTYYASQLIAAPSNYCNPISLSNVAVELAEKLNLNCKILGIKEIEELKMGSYLSVGKGSMYPHRFIHLSYKGKGEIKKKIALVGKGITFDSGGYNLKASPGSMIDLMKFDMSGCAAVLGCAYCIGTLKPENIEVHFLSAVCENMVSKNAYRPGDIITASNGKTIEVGNTDAEGRLTLADALVYAEKIGVDYIIDIATLTGAMLYSLGTASAGVFSNNDKLINKLYNSSKTSNEPIWQLPIIHEYRSSLNSKYADINNVSSSVKASSIVATLFLKEFVHSTPWAHIDIAGVAWNFKTRKPRGFGVRLLTEFVINNAI</sequence>
<dbReference type="SUPFAM" id="SSF52949">
    <property type="entry name" value="Macro domain-like"/>
    <property type="match status" value="1"/>
</dbReference>
<dbReference type="InterPro" id="IPR043472">
    <property type="entry name" value="Macro_dom-like"/>
</dbReference>
<dbReference type="AlphaFoldDB" id="A0A8C9HZG7"/>
<keyword evidence="5" id="KW-0645">Protease</keyword>
<evidence type="ECO:0000259" key="8">
    <source>
        <dbReference type="PROSITE" id="PS00631"/>
    </source>
</evidence>
<dbReference type="PANTHER" id="PTHR11963">
    <property type="entry name" value="LEUCINE AMINOPEPTIDASE-RELATED"/>
    <property type="match status" value="1"/>
</dbReference>
<dbReference type="CDD" id="cd00433">
    <property type="entry name" value="Peptidase_M17"/>
    <property type="match status" value="1"/>
</dbReference>
<dbReference type="SUPFAM" id="SSF53187">
    <property type="entry name" value="Zn-dependent exopeptidases"/>
    <property type="match status" value="1"/>
</dbReference>
<keyword evidence="7" id="KW-0378">Hydrolase</keyword>
<evidence type="ECO:0000256" key="7">
    <source>
        <dbReference type="ARBA" id="ARBA00022801"/>
    </source>
</evidence>
<evidence type="ECO:0000313" key="10">
    <source>
        <dbReference type="Proteomes" id="UP000694416"/>
    </source>
</evidence>